<dbReference type="Proteomes" id="UP001388673">
    <property type="component" value="Unassembled WGS sequence"/>
</dbReference>
<feature type="region of interest" description="Disordered" evidence="1">
    <location>
        <begin position="423"/>
        <end position="472"/>
    </location>
</feature>
<dbReference type="InterPro" id="IPR046347">
    <property type="entry name" value="bZIP_sf"/>
</dbReference>
<feature type="compositionally biased region" description="Polar residues" evidence="1">
    <location>
        <begin position="38"/>
        <end position="58"/>
    </location>
</feature>
<feature type="compositionally biased region" description="Basic and acidic residues" evidence="1">
    <location>
        <begin position="379"/>
        <end position="402"/>
    </location>
</feature>
<feature type="compositionally biased region" description="Acidic residues" evidence="1">
    <location>
        <begin position="59"/>
        <end position="69"/>
    </location>
</feature>
<feature type="region of interest" description="Disordered" evidence="1">
    <location>
        <begin position="160"/>
        <end position="239"/>
    </location>
</feature>
<proteinExistence type="predicted"/>
<keyword evidence="3" id="KW-1185">Reference proteome</keyword>
<dbReference type="SUPFAM" id="SSF57959">
    <property type="entry name" value="Leucine zipper domain"/>
    <property type="match status" value="1"/>
</dbReference>
<feature type="compositionally biased region" description="Low complexity" evidence="1">
    <location>
        <begin position="194"/>
        <end position="229"/>
    </location>
</feature>
<dbReference type="AlphaFoldDB" id="A0AAW0YI40"/>
<sequence>MHPHPHTSIPHPYLPLPSPATPGTSSASHRQYPPFHYPTSTSGRHASTGSSRDNNMEYSESEGSDGDDDKAEKNKLEIRREKNRVKQRNLRQRRANHIADLERNLSNARSDHAALQTSYVMLEQREANLQGWIHDLESALFRNGLAGDVEGLRRIWAERDSKEQRQSQSRPVSIQSHQQHQQHHAGGDPLSTLARAASSMPGPSSSDSRMMYNNSRPTLPRPSSFSSRPFENPYPTPEIAWGSQMHEYMTTPDMEKKRKRDSLYPDYGGPSNHPSSRPIVHPMAGRMSESNVHTLPPIQPYSHSSQSSPAVRPLSAPHSQAQPTLTTTTSGSGDSTPGQNVSPRSIRISDLVSPRPQLGESLPRSASTSGSGEMLSALRQDRGGHIGREGWSGPREEKEADLTPKSLAVVSEPGIRLPSMKFYDVGGVDRKPHSEYHDREREISPKTRLSPPPSRGSDGSSLKVESALEARA</sequence>
<evidence type="ECO:0008006" key="4">
    <source>
        <dbReference type="Google" id="ProtNLM"/>
    </source>
</evidence>
<dbReference type="CDD" id="cd14688">
    <property type="entry name" value="bZIP_YAP"/>
    <property type="match status" value="1"/>
</dbReference>
<feature type="compositionally biased region" description="Polar residues" evidence="1">
    <location>
        <begin position="166"/>
        <end position="176"/>
    </location>
</feature>
<feature type="compositionally biased region" description="Basic and acidic residues" evidence="1">
    <location>
        <begin position="70"/>
        <end position="80"/>
    </location>
</feature>
<accession>A0AAW0YI40</accession>
<reference evidence="2 3" key="1">
    <citation type="journal article" date="2024" name="bioRxiv">
        <title>Comparative genomics of Cryptococcus and Kwoniella reveals pathogenesis evolution and contrasting karyotype dynamics via intercentromeric recombination or chromosome fusion.</title>
        <authorList>
            <person name="Coelho M.A."/>
            <person name="David-Palma M."/>
            <person name="Shea T."/>
            <person name="Bowers K."/>
            <person name="McGinley-Smith S."/>
            <person name="Mohammad A.W."/>
            <person name="Gnirke A."/>
            <person name="Yurkov A.M."/>
            <person name="Nowrousian M."/>
            <person name="Sun S."/>
            <person name="Cuomo C.A."/>
            <person name="Heitman J."/>
        </authorList>
    </citation>
    <scope>NUCLEOTIDE SEQUENCE [LARGE SCALE GENOMIC DNA]</scope>
    <source>
        <strain evidence="2 3">CBS 13917</strain>
    </source>
</reference>
<evidence type="ECO:0000256" key="1">
    <source>
        <dbReference type="SAM" id="MobiDB-lite"/>
    </source>
</evidence>
<feature type="compositionally biased region" description="Low complexity" evidence="1">
    <location>
        <begin position="324"/>
        <end position="338"/>
    </location>
</feature>
<dbReference type="RefSeq" id="XP_066801202.1">
    <property type="nucleotide sequence ID" value="XM_066948634.1"/>
</dbReference>
<name>A0AAW0YI40_9TREE</name>
<feature type="compositionally biased region" description="Basic residues" evidence="1">
    <location>
        <begin position="81"/>
        <end position="96"/>
    </location>
</feature>
<feature type="compositionally biased region" description="Basic and acidic residues" evidence="1">
    <location>
        <begin position="427"/>
        <end position="445"/>
    </location>
</feature>
<dbReference type="GO" id="GO:0003700">
    <property type="term" value="F:DNA-binding transcription factor activity"/>
    <property type="evidence" value="ECO:0007669"/>
    <property type="project" value="InterPro"/>
</dbReference>
<gene>
    <name evidence="2" type="ORF">IAR55_005543</name>
</gene>
<evidence type="ECO:0000313" key="2">
    <source>
        <dbReference type="EMBL" id="KAK8847684.1"/>
    </source>
</evidence>
<dbReference type="GeneID" id="92182801"/>
<comment type="caution">
    <text evidence="2">The sequence shown here is derived from an EMBL/GenBank/DDBJ whole genome shotgun (WGS) entry which is preliminary data.</text>
</comment>
<feature type="region of interest" description="Disordered" evidence="1">
    <location>
        <begin position="1"/>
        <end position="97"/>
    </location>
</feature>
<protein>
    <recommendedName>
        <fullName evidence="4">BZIP domain-containing protein</fullName>
    </recommendedName>
</protein>
<dbReference type="EMBL" id="JBCAWK010000010">
    <property type="protein sequence ID" value="KAK8847684.1"/>
    <property type="molecule type" value="Genomic_DNA"/>
</dbReference>
<organism evidence="2 3">
    <name type="scientific">Kwoniella newhampshirensis</name>
    <dbReference type="NCBI Taxonomy" id="1651941"/>
    <lineage>
        <taxon>Eukaryota</taxon>
        <taxon>Fungi</taxon>
        <taxon>Dikarya</taxon>
        <taxon>Basidiomycota</taxon>
        <taxon>Agaricomycotina</taxon>
        <taxon>Tremellomycetes</taxon>
        <taxon>Tremellales</taxon>
        <taxon>Cryptococcaceae</taxon>
        <taxon>Kwoniella</taxon>
    </lineage>
</organism>
<dbReference type="Gene3D" id="1.20.5.170">
    <property type="match status" value="1"/>
</dbReference>
<evidence type="ECO:0000313" key="3">
    <source>
        <dbReference type="Proteomes" id="UP001388673"/>
    </source>
</evidence>
<dbReference type="KEGG" id="kne:92182801"/>
<feature type="region of interest" description="Disordered" evidence="1">
    <location>
        <begin position="252"/>
        <end position="408"/>
    </location>
</feature>